<sequence>MCLKHINNSLVMFKGLLPGTAVTAMTRALGPTCATRALSAKPTSAADSPMATLRRRTGYAYSLCRKALELHGQDLTQAERWLRAEAAKQGWERAQRVAQRPVAEGLVAVYRGPGRTGAGGLAAMLELNCETDFVARNEVFGGLARALTRQLSDFGHTGAAQHRDPGALVSRMRFSEDQLAQLAPGLVVEAIGKLGENIRVSKACLVSTGSPPGGDAEGIHLVGYTHAVGGKTQTTGADGDEDPVLLGKYGTIVALKADPVLLGKYGTIVALKAVQSVTESGEYITKTSDEIQEIGKQLAQHIIGLKPKTIEPVGGMKPTTTSDEHREGQEDRDDVVVGDPESTALLEQQFVFDEDLTVAQYLNETGIQVVDFVRFECGVTE</sequence>
<dbReference type="GO" id="GO:0005739">
    <property type="term" value="C:mitochondrion"/>
    <property type="evidence" value="ECO:0007669"/>
    <property type="project" value="UniProtKB-SubCell"/>
</dbReference>
<evidence type="ECO:0000313" key="8">
    <source>
        <dbReference type="Proteomes" id="UP000728032"/>
    </source>
</evidence>
<dbReference type="InterPro" id="IPR001816">
    <property type="entry name" value="Transl_elong_EFTs/EF1B"/>
</dbReference>
<dbReference type="PANTHER" id="PTHR11741:SF0">
    <property type="entry name" value="ELONGATION FACTOR TS, MITOCHONDRIAL"/>
    <property type="match status" value="1"/>
</dbReference>
<dbReference type="SUPFAM" id="SSF46934">
    <property type="entry name" value="UBA-like"/>
    <property type="match status" value="1"/>
</dbReference>
<keyword evidence="8" id="KW-1185">Reference proteome</keyword>
<dbReference type="OrthoDB" id="277235at2759"/>
<proteinExistence type="inferred from homology"/>
<dbReference type="PANTHER" id="PTHR11741">
    <property type="entry name" value="ELONGATION FACTOR TS"/>
    <property type="match status" value="1"/>
</dbReference>
<dbReference type="Pfam" id="PF00889">
    <property type="entry name" value="EF_TS"/>
    <property type="match status" value="2"/>
</dbReference>
<evidence type="ECO:0000256" key="4">
    <source>
        <dbReference type="HAMAP-Rule" id="MF_03135"/>
    </source>
</evidence>
<dbReference type="PROSITE" id="PS01127">
    <property type="entry name" value="EF_TS_2"/>
    <property type="match status" value="1"/>
</dbReference>
<comment type="function">
    <text evidence="4">Associates with the EF-Tu.GDP complex and induces the exchange of GDP to GTP. It remains bound to the aminoacyl-tRNA.EF-Tu.GTP complex up to the GTP hydrolysis stage on the ribosome.</text>
</comment>
<evidence type="ECO:0000313" key="7">
    <source>
        <dbReference type="EMBL" id="CAD7655542.1"/>
    </source>
</evidence>
<evidence type="ECO:0000256" key="5">
    <source>
        <dbReference type="SAM" id="MobiDB-lite"/>
    </source>
</evidence>
<accession>A0A7R9MAK3</accession>
<feature type="domain" description="Translation elongation factor EFTs/EF1B dimerisation" evidence="6">
    <location>
        <begin position="342"/>
        <end position="378"/>
    </location>
</feature>
<keyword evidence="2 4" id="KW-0251">Elongation factor</keyword>
<dbReference type="Proteomes" id="UP000728032">
    <property type="component" value="Unassembled WGS sequence"/>
</dbReference>
<reference evidence="7" key="1">
    <citation type="submission" date="2020-11" db="EMBL/GenBank/DDBJ databases">
        <authorList>
            <person name="Tran Van P."/>
        </authorList>
    </citation>
    <scope>NUCLEOTIDE SEQUENCE</scope>
</reference>
<dbReference type="AlphaFoldDB" id="A0A7R9MAK3"/>
<gene>
    <name evidence="7" type="ORF">ONB1V03_LOCUS12185</name>
</gene>
<keyword evidence="3 4" id="KW-0648">Protein biosynthesis</keyword>
<dbReference type="EMBL" id="OC924473">
    <property type="protein sequence ID" value="CAD7655542.1"/>
    <property type="molecule type" value="Genomic_DNA"/>
</dbReference>
<comment type="subcellular location">
    <subcellularLocation>
        <location evidence="4">Mitochondrion</location>
    </subcellularLocation>
</comment>
<dbReference type="Pfam" id="PF25025">
    <property type="entry name" value="EF-Ts_N"/>
    <property type="match status" value="1"/>
</dbReference>
<evidence type="ECO:0000256" key="1">
    <source>
        <dbReference type="ARBA" id="ARBA00005532"/>
    </source>
</evidence>
<dbReference type="GO" id="GO:0070125">
    <property type="term" value="P:mitochondrial translational elongation"/>
    <property type="evidence" value="ECO:0007669"/>
    <property type="project" value="TreeGrafter"/>
</dbReference>
<dbReference type="Gene3D" id="3.30.479.20">
    <property type="entry name" value="Elongation factor Ts, dimerisation domain"/>
    <property type="match status" value="2"/>
</dbReference>
<dbReference type="GO" id="GO:0003746">
    <property type="term" value="F:translation elongation factor activity"/>
    <property type="evidence" value="ECO:0007669"/>
    <property type="project" value="UniProtKB-UniRule"/>
</dbReference>
<evidence type="ECO:0000259" key="6">
    <source>
        <dbReference type="Pfam" id="PF00889"/>
    </source>
</evidence>
<dbReference type="InterPro" id="IPR018101">
    <property type="entry name" value="Transl_elong_Ts_CS"/>
</dbReference>
<dbReference type="InterPro" id="IPR014039">
    <property type="entry name" value="Transl_elong_EFTs/EF1B_dimer"/>
</dbReference>
<organism evidence="7">
    <name type="scientific">Oppiella nova</name>
    <dbReference type="NCBI Taxonomy" id="334625"/>
    <lineage>
        <taxon>Eukaryota</taxon>
        <taxon>Metazoa</taxon>
        <taxon>Ecdysozoa</taxon>
        <taxon>Arthropoda</taxon>
        <taxon>Chelicerata</taxon>
        <taxon>Arachnida</taxon>
        <taxon>Acari</taxon>
        <taxon>Acariformes</taxon>
        <taxon>Sarcoptiformes</taxon>
        <taxon>Oribatida</taxon>
        <taxon>Brachypylina</taxon>
        <taxon>Oppioidea</taxon>
        <taxon>Oppiidae</taxon>
        <taxon>Oppiella</taxon>
    </lineage>
</organism>
<feature type="domain" description="Translation elongation factor EFTs/EF1B dimerisation" evidence="6">
    <location>
        <begin position="122"/>
        <end position="310"/>
    </location>
</feature>
<dbReference type="HAMAP" id="MF_00050">
    <property type="entry name" value="EF_Ts"/>
    <property type="match status" value="1"/>
</dbReference>
<protein>
    <recommendedName>
        <fullName evidence="4">Elongation factor Ts, mitochondrial</fullName>
        <shortName evidence="4">EF-Ts</shortName>
        <shortName evidence="4">EF-TsMt</shortName>
    </recommendedName>
</protein>
<evidence type="ECO:0000256" key="2">
    <source>
        <dbReference type="ARBA" id="ARBA00022768"/>
    </source>
</evidence>
<dbReference type="InterPro" id="IPR009060">
    <property type="entry name" value="UBA-like_sf"/>
</dbReference>
<dbReference type="Gene3D" id="1.10.8.10">
    <property type="entry name" value="DNA helicase RuvA subunit, C-terminal domain"/>
    <property type="match status" value="1"/>
</dbReference>
<dbReference type="SUPFAM" id="SSF54713">
    <property type="entry name" value="Elongation factor Ts (EF-Ts), dimerisation domain"/>
    <property type="match status" value="1"/>
</dbReference>
<name>A0A7R9MAK3_9ACAR</name>
<dbReference type="EMBL" id="CAJPVJ010009648">
    <property type="protein sequence ID" value="CAG2172729.1"/>
    <property type="molecule type" value="Genomic_DNA"/>
</dbReference>
<dbReference type="InterPro" id="IPR036402">
    <property type="entry name" value="EF-Ts_dimer_sf"/>
</dbReference>
<comment type="similarity">
    <text evidence="1 4">Belongs to the EF-Ts family.</text>
</comment>
<feature type="region of interest" description="Disordered" evidence="5">
    <location>
        <begin position="310"/>
        <end position="335"/>
    </location>
</feature>
<evidence type="ECO:0000256" key="3">
    <source>
        <dbReference type="ARBA" id="ARBA00022917"/>
    </source>
</evidence>
<keyword evidence="4" id="KW-0496">Mitochondrion</keyword>